<dbReference type="FunFam" id="1.10.238.10:FF:000178">
    <property type="entry name" value="Calmodulin-2 A"/>
    <property type="match status" value="1"/>
</dbReference>
<dbReference type="InterPro" id="IPR002048">
    <property type="entry name" value="EF_hand_dom"/>
</dbReference>
<evidence type="ECO:0000259" key="3">
    <source>
        <dbReference type="PROSITE" id="PS50222"/>
    </source>
</evidence>
<dbReference type="InterPro" id="IPR011992">
    <property type="entry name" value="EF-hand-dom_pair"/>
</dbReference>
<dbReference type="GO" id="GO:0005509">
    <property type="term" value="F:calcium ion binding"/>
    <property type="evidence" value="ECO:0007669"/>
    <property type="project" value="InterPro"/>
</dbReference>
<reference evidence="4 5" key="1">
    <citation type="submission" date="2020-10" db="EMBL/GenBank/DDBJ databases">
        <title>The Coptis chinensis genome and diversification of protoberbering-type alkaloids.</title>
        <authorList>
            <person name="Wang B."/>
            <person name="Shu S."/>
            <person name="Song C."/>
            <person name="Liu Y."/>
        </authorList>
    </citation>
    <scope>NUCLEOTIDE SEQUENCE [LARGE SCALE GENOMIC DNA]</scope>
    <source>
        <strain evidence="4">HL-2020</strain>
        <tissue evidence="4">Leaf</tissue>
    </source>
</reference>
<comment type="caution">
    <text evidence="4">The sequence shown here is derived from an EMBL/GenBank/DDBJ whole genome shotgun (WGS) entry which is preliminary data.</text>
</comment>
<proteinExistence type="predicted"/>
<keyword evidence="2" id="KW-0106">Calcium</keyword>
<evidence type="ECO:0000256" key="2">
    <source>
        <dbReference type="ARBA" id="ARBA00022837"/>
    </source>
</evidence>
<evidence type="ECO:0000313" key="5">
    <source>
        <dbReference type="Proteomes" id="UP000631114"/>
    </source>
</evidence>
<dbReference type="InterPro" id="IPR050145">
    <property type="entry name" value="Centrin_CML-like"/>
</dbReference>
<dbReference type="AlphaFoldDB" id="A0A835LYC6"/>
<evidence type="ECO:0000313" key="4">
    <source>
        <dbReference type="EMBL" id="KAF9612070.1"/>
    </source>
</evidence>
<dbReference type="InterPro" id="IPR018247">
    <property type="entry name" value="EF_Hand_1_Ca_BS"/>
</dbReference>
<evidence type="ECO:0000256" key="1">
    <source>
        <dbReference type="ARBA" id="ARBA00022737"/>
    </source>
</evidence>
<dbReference type="Gene3D" id="1.10.238.10">
    <property type="entry name" value="EF-hand"/>
    <property type="match status" value="1"/>
</dbReference>
<organism evidence="4 5">
    <name type="scientific">Coptis chinensis</name>
    <dbReference type="NCBI Taxonomy" id="261450"/>
    <lineage>
        <taxon>Eukaryota</taxon>
        <taxon>Viridiplantae</taxon>
        <taxon>Streptophyta</taxon>
        <taxon>Embryophyta</taxon>
        <taxon>Tracheophyta</taxon>
        <taxon>Spermatophyta</taxon>
        <taxon>Magnoliopsida</taxon>
        <taxon>Ranunculales</taxon>
        <taxon>Ranunculaceae</taxon>
        <taxon>Coptidoideae</taxon>
        <taxon>Coptis</taxon>
    </lineage>
</organism>
<dbReference type="EMBL" id="JADFTS010000004">
    <property type="protein sequence ID" value="KAF9612070.1"/>
    <property type="molecule type" value="Genomic_DNA"/>
</dbReference>
<name>A0A835LYC6_9MAGN</name>
<dbReference type="PROSITE" id="PS50222">
    <property type="entry name" value="EF_HAND_2"/>
    <property type="match status" value="2"/>
</dbReference>
<gene>
    <name evidence="4" type="ORF">IFM89_037989</name>
</gene>
<accession>A0A835LYC6</accession>
<dbReference type="SUPFAM" id="SSF47473">
    <property type="entry name" value="EF-hand"/>
    <property type="match status" value="1"/>
</dbReference>
<feature type="domain" description="EF-hand" evidence="3">
    <location>
        <begin position="7"/>
        <end position="42"/>
    </location>
</feature>
<dbReference type="Pfam" id="PF13499">
    <property type="entry name" value="EF-hand_7"/>
    <property type="match status" value="1"/>
</dbReference>
<dbReference type="SMART" id="SM00054">
    <property type="entry name" value="EFh"/>
    <property type="match status" value="2"/>
</dbReference>
<dbReference type="CDD" id="cd00051">
    <property type="entry name" value="EFh"/>
    <property type="match status" value="1"/>
</dbReference>
<dbReference type="GO" id="GO:0043226">
    <property type="term" value="C:organelle"/>
    <property type="evidence" value="ECO:0007669"/>
    <property type="project" value="UniProtKB-ARBA"/>
</dbReference>
<feature type="domain" description="EF-hand" evidence="3">
    <location>
        <begin position="43"/>
        <end position="78"/>
    </location>
</feature>
<protein>
    <recommendedName>
        <fullName evidence="3">EF-hand domain-containing protein</fullName>
    </recommendedName>
</protein>
<keyword evidence="5" id="KW-1185">Reference proteome</keyword>
<dbReference type="Proteomes" id="UP000631114">
    <property type="component" value="Unassembled WGS sequence"/>
</dbReference>
<keyword evidence="1" id="KW-0677">Repeat</keyword>
<dbReference type="PROSITE" id="PS00018">
    <property type="entry name" value="EF_HAND_1"/>
    <property type="match status" value="2"/>
</dbReference>
<dbReference type="PANTHER" id="PTHR23050">
    <property type="entry name" value="CALCIUM BINDING PROTEIN"/>
    <property type="match status" value="1"/>
</dbReference>
<dbReference type="OrthoDB" id="26525at2759"/>
<sequence>MIFSVLADVEHFRRAFLFFDTDGSGYIEREELCAALVDESGEVDIEVLNDIINEVDTDMDGCISYEEFVAMMKTGTDWRKASHHYSRERFKSLSLLDEGWFSEGAMKELSGAYDVLCEGPPISR</sequence>